<sequence length="208" mass="21898">MPGSRGAVKILIVDDHAVLRAGLRQVLQVGLGAELREADGAEMALAVAEAFRPRLAVLDIGLPGRSGLTVIAELRALGVQVVVLSAYTEPLYAQRALQAGALGYVTKNAAPQQLLDALRAASEGRRFIEPSVAQDLALRQVSAGGALDRLTSREMEILRLLAEGSSLTEIASALSVSYKTVANTASLMRAKLGITRMADLIRLAIGMS</sequence>
<dbReference type="InterPro" id="IPR058245">
    <property type="entry name" value="NreC/VraR/RcsB-like_REC"/>
</dbReference>
<keyword evidence="1 3" id="KW-0597">Phosphoprotein</keyword>
<dbReference type="Pfam" id="PF00072">
    <property type="entry name" value="Response_reg"/>
    <property type="match status" value="1"/>
</dbReference>
<dbReference type="CDD" id="cd06170">
    <property type="entry name" value="LuxR_C_like"/>
    <property type="match status" value="1"/>
</dbReference>
<dbReference type="PANTHER" id="PTHR43214:SF43">
    <property type="entry name" value="TWO-COMPONENT RESPONSE REGULATOR"/>
    <property type="match status" value="1"/>
</dbReference>
<evidence type="ECO:0000313" key="7">
    <source>
        <dbReference type="Proteomes" id="UP000305654"/>
    </source>
</evidence>
<keyword evidence="7" id="KW-1185">Reference proteome</keyword>
<accession>A0A5R9J9W0</accession>
<dbReference type="SMART" id="SM00448">
    <property type="entry name" value="REC"/>
    <property type="match status" value="1"/>
</dbReference>
<dbReference type="SMART" id="SM00421">
    <property type="entry name" value="HTH_LUXR"/>
    <property type="match status" value="1"/>
</dbReference>
<keyword evidence="2" id="KW-0238">DNA-binding</keyword>
<name>A0A5R9J9W0_9PROT</name>
<dbReference type="InterPro" id="IPR016032">
    <property type="entry name" value="Sig_transdc_resp-reg_C-effctor"/>
</dbReference>
<dbReference type="PANTHER" id="PTHR43214">
    <property type="entry name" value="TWO-COMPONENT RESPONSE REGULATOR"/>
    <property type="match status" value="1"/>
</dbReference>
<dbReference type="AlphaFoldDB" id="A0A5R9J9W0"/>
<gene>
    <name evidence="6" type="ORF">FE263_13585</name>
</gene>
<dbReference type="GO" id="GO:0000160">
    <property type="term" value="P:phosphorelay signal transduction system"/>
    <property type="evidence" value="ECO:0007669"/>
    <property type="project" value="InterPro"/>
</dbReference>
<feature type="domain" description="Response regulatory" evidence="5">
    <location>
        <begin position="9"/>
        <end position="122"/>
    </location>
</feature>
<dbReference type="PRINTS" id="PR00038">
    <property type="entry name" value="HTHLUXR"/>
</dbReference>
<protein>
    <submittedName>
        <fullName evidence="6">Response regulator transcription factor</fullName>
    </submittedName>
</protein>
<dbReference type="InterPro" id="IPR001789">
    <property type="entry name" value="Sig_transdc_resp-reg_receiver"/>
</dbReference>
<evidence type="ECO:0000256" key="3">
    <source>
        <dbReference type="PROSITE-ProRule" id="PRU00169"/>
    </source>
</evidence>
<dbReference type="GO" id="GO:0003677">
    <property type="term" value="F:DNA binding"/>
    <property type="evidence" value="ECO:0007669"/>
    <property type="project" value="UniProtKB-KW"/>
</dbReference>
<comment type="caution">
    <text evidence="6">The sequence shown here is derived from an EMBL/GenBank/DDBJ whole genome shotgun (WGS) entry which is preliminary data.</text>
</comment>
<dbReference type="Proteomes" id="UP000305654">
    <property type="component" value="Unassembled WGS sequence"/>
</dbReference>
<evidence type="ECO:0000256" key="1">
    <source>
        <dbReference type="ARBA" id="ARBA00022553"/>
    </source>
</evidence>
<dbReference type="EMBL" id="VCDI01000004">
    <property type="protein sequence ID" value="TLU72146.1"/>
    <property type="molecule type" value="Genomic_DNA"/>
</dbReference>
<dbReference type="InterPro" id="IPR000792">
    <property type="entry name" value="Tscrpt_reg_LuxR_C"/>
</dbReference>
<dbReference type="Gene3D" id="3.40.50.2300">
    <property type="match status" value="1"/>
</dbReference>
<evidence type="ECO:0000313" key="6">
    <source>
        <dbReference type="EMBL" id="TLU72146.1"/>
    </source>
</evidence>
<dbReference type="OrthoDB" id="9814495at2"/>
<feature type="modified residue" description="4-aspartylphosphate" evidence="3">
    <location>
        <position position="59"/>
    </location>
</feature>
<dbReference type="Pfam" id="PF00196">
    <property type="entry name" value="GerE"/>
    <property type="match status" value="1"/>
</dbReference>
<evidence type="ECO:0000259" key="5">
    <source>
        <dbReference type="PROSITE" id="PS50110"/>
    </source>
</evidence>
<dbReference type="SUPFAM" id="SSF46894">
    <property type="entry name" value="C-terminal effector domain of the bipartite response regulators"/>
    <property type="match status" value="1"/>
</dbReference>
<dbReference type="PROSITE" id="PS50110">
    <property type="entry name" value="RESPONSE_REGULATORY"/>
    <property type="match status" value="1"/>
</dbReference>
<evidence type="ECO:0000256" key="2">
    <source>
        <dbReference type="ARBA" id="ARBA00023125"/>
    </source>
</evidence>
<organism evidence="6 7">
    <name type="scientific">Lichenicoccus roseus</name>
    <dbReference type="NCBI Taxonomy" id="2683649"/>
    <lineage>
        <taxon>Bacteria</taxon>
        <taxon>Pseudomonadati</taxon>
        <taxon>Pseudomonadota</taxon>
        <taxon>Alphaproteobacteria</taxon>
        <taxon>Acetobacterales</taxon>
        <taxon>Acetobacteraceae</taxon>
        <taxon>Lichenicoccus</taxon>
    </lineage>
</organism>
<dbReference type="CDD" id="cd17535">
    <property type="entry name" value="REC_NarL-like"/>
    <property type="match status" value="1"/>
</dbReference>
<dbReference type="InterPro" id="IPR011006">
    <property type="entry name" value="CheY-like_superfamily"/>
</dbReference>
<feature type="domain" description="HTH luxR-type" evidence="4">
    <location>
        <begin position="143"/>
        <end position="208"/>
    </location>
</feature>
<proteinExistence type="predicted"/>
<dbReference type="PROSITE" id="PS50043">
    <property type="entry name" value="HTH_LUXR_2"/>
    <property type="match status" value="1"/>
</dbReference>
<dbReference type="SUPFAM" id="SSF52172">
    <property type="entry name" value="CheY-like"/>
    <property type="match status" value="1"/>
</dbReference>
<dbReference type="InterPro" id="IPR039420">
    <property type="entry name" value="WalR-like"/>
</dbReference>
<dbReference type="GO" id="GO:0006355">
    <property type="term" value="P:regulation of DNA-templated transcription"/>
    <property type="evidence" value="ECO:0007669"/>
    <property type="project" value="InterPro"/>
</dbReference>
<evidence type="ECO:0000259" key="4">
    <source>
        <dbReference type="PROSITE" id="PS50043"/>
    </source>
</evidence>
<reference evidence="6 7" key="1">
    <citation type="submission" date="2019-05" db="EMBL/GenBank/DDBJ databases">
        <authorList>
            <person name="Pankratov T."/>
            <person name="Grouzdev D."/>
        </authorList>
    </citation>
    <scope>NUCLEOTIDE SEQUENCE [LARGE SCALE GENOMIC DNA]</scope>
    <source>
        <strain evidence="6 7">KEBCLARHB70R</strain>
    </source>
</reference>